<dbReference type="Proteomes" id="UP000271098">
    <property type="component" value="Unassembled WGS sequence"/>
</dbReference>
<protein>
    <submittedName>
        <fullName evidence="4">PMC2NT domain-containing protein</fullName>
    </submittedName>
</protein>
<evidence type="ECO:0000313" key="2">
    <source>
        <dbReference type="EMBL" id="VDN17656.1"/>
    </source>
</evidence>
<dbReference type="GO" id="GO:0071040">
    <property type="term" value="P:nuclear polyadenylation-dependent antisense transcript catabolic process"/>
    <property type="evidence" value="ECO:0007669"/>
    <property type="project" value="TreeGrafter"/>
</dbReference>
<dbReference type="GO" id="GO:0005730">
    <property type="term" value="C:nucleolus"/>
    <property type="evidence" value="ECO:0007669"/>
    <property type="project" value="TreeGrafter"/>
</dbReference>
<sequence length="314" mass="34681">MSGKGASDTHDDLMEAIKKLKTSAVQAVGEANALSMRAEGYELYASFPAYVNLMTEQQRRITVLYEDFPIFRLRKVLRNAGCRSVVPMRIDDLDELLERVVEANDSICDRAGILLDSLQRAGSLEEVVVPQHVLDAESTAAAAGSALSLFERQGRYAGLLQRLQSHHKDSPAVLSAQSLLPVVKEKPQVVYGIQVDNSNSVFKPKLREKHHAQEMQPENLKIIDNDADPESIPARQLVSGPIAPLKKLSDTELVYIPARQLVSGPVAPLKKLSDTELIYVDTAEKLANLRDILNSEKEFSVDLEVCSLHQSDSK</sequence>
<accession>A0A183DPF1</accession>
<feature type="domain" description="Exosome-associated factor Rrp6 N-terminal" evidence="1">
    <location>
        <begin position="25"/>
        <end position="119"/>
    </location>
</feature>
<dbReference type="GO" id="GO:0003727">
    <property type="term" value="F:single-stranded RNA binding"/>
    <property type="evidence" value="ECO:0007669"/>
    <property type="project" value="TreeGrafter"/>
</dbReference>
<dbReference type="InterPro" id="IPR045092">
    <property type="entry name" value="Rrp6-like"/>
</dbReference>
<dbReference type="AlphaFoldDB" id="A0A183DPF1"/>
<dbReference type="InterPro" id="IPR012588">
    <property type="entry name" value="Exosome-assoc_fac_Rrp6_N"/>
</dbReference>
<dbReference type="SUPFAM" id="SSF53098">
    <property type="entry name" value="Ribonuclease H-like"/>
    <property type="match status" value="1"/>
</dbReference>
<dbReference type="GO" id="GO:0071044">
    <property type="term" value="P:histone mRNA catabolic process"/>
    <property type="evidence" value="ECO:0007669"/>
    <property type="project" value="TreeGrafter"/>
</dbReference>
<dbReference type="Gene3D" id="3.30.420.10">
    <property type="entry name" value="Ribonuclease H-like superfamily/Ribonuclease H"/>
    <property type="match status" value="1"/>
</dbReference>
<evidence type="ECO:0000313" key="3">
    <source>
        <dbReference type="Proteomes" id="UP000271098"/>
    </source>
</evidence>
<dbReference type="GO" id="GO:0071051">
    <property type="term" value="P:poly(A)-dependent snoRNA 3'-end processing"/>
    <property type="evidence" value="ECO:0007669"/>
    <property type="project" value="TreeGrafter"/>
</dbReference>
<dbReference type="GO" id="GO:0071038">
    <property type="term" value="P:TRAMP-dependent tRNA surveillance pathway"/>
    <property type="evidence" value="ECO:0007669"/>
    <property type="project" value="TreeGrafter"/>
</dbReference>
<organism evidence="4">
    <name type="scientific">Gongylonema pulchrum</name>
    <dbReference type="NCBI Taxonomy" id="637853"/>
    <lineage>
        <taxon>Eukaryota</taxon>
        <taxon>Metazoa</taxon>
        <taxon>Ecdysozoa</taxon>
        <taxon>Nematoda</taxon>
        <taxon>Chromadorea</taxon>
        <taxon>Rhabditida</taxon>
        <taxon>Spirurina</taxon>
        <taxon>Spiruromorpha</taxon>
        <taxon>Spiruroidea</taxon>
        <taxon>Gongylonematidae</taxon>
        <taxon>Gongylonema</taxon>
    </lineage>
</organism>
<dbReference type="GO" id="GO:0071036">
    <property type="term" value="P:nuclear polyadenylation-dependent snoRNA catabolic process"/>
    <property type="evidence" value="ECO:0007669"/>
    <property type="project" value="TreeGrafter"/>
</dbReference>
<dbReference type="Pfam" id="PF08066">
    <property type="entry name" value="PMC2NT"/>
    <property type="match status" value="1"/>
</dbReference>
<dbReference type="WBParaSite" id="GPUH_0001060501-mRNA-1">
    <property type="protein sequence ID" value="GPUH_0001060501-mRNA-1"/>
    <property type="gene ID" value="GPUH_0001060501"/>
</dbReference>
<dbReference type="PANTHER" id="PTHR12124">
    <property type="entry name" value="POLYMYOSITIS/SCLERODERMA AUTOANTIGEN-RELATED"/>
    <property type="match status" value="1"/>
</dbReference>
<dbReference type="GO" id="GO:0000176">
    <property type="term" value="C:nuclear exosome (RNase complex)"/>
    <property type="evidence" value="ECO:0007669"/>
    <property type="project" value="InterPro"/>
</dbReference>
<evidence type="ECO:0000259" key="1">
    <source>
        <dbReference type="Pfam" id="PF08066"/>
    </source>
</evidence>
<dbReference type="GO" id="GO:0071037">
    <property type="term" value="P:nuclear polyadenylation-dependent snRNA catabolic process"/>
    <property type="evidence" value="ECO:0007669"/>
    <property type="project" value="TreeGrafter"/>
</dbReference>
<dbReference type="GO" id="GO:0000175">
    <property type="term" value="F:3'-5'-RNA exonuclease activity"/>
    <property type="evidence" value="ECO:0007669"/>
    <property type="project" value="InterPro"/>
</dbReference>
<reference evidence="2 3" key="2">
    <citation type="submission" date="2018-11" db="EMBL/GenBank/DDBJ databases">
        <authorList>
            <consortium name="Pathogen Informatics"/>
        </authorList>
    </citation>
    <scope>NUCLEOTIDE SEQUENCE [LARGE SCALE GENOMIC DNA]</scope>
</reference>
<name>A0A183DPF1_9BILA</name>
<dbReference type="OrthoDB" id="2250022at2759"/>
<dbReference type="InterPro" id="IPR036397">
    <property type="entry name" value="RNaseH_sf"/>
</dbReference>
<gene>
    <name evidence="2" type="ORF">GPUH_LOCUS10592</name>
</gene>
<dbReference type="GO" id="GO:0071035">
    <property type="term" value="P:nuclear polyadenylation-dependent rRNA catabolic process"/>
    <property type="evidence" value="ECO:0007669"/>
    <property type="project" value="TreeGrafter"/>
</dbReference>
<dbReference type="InterPro" id="IPR012337">
    <property type="entry name" value="RNaseH-like_sf"/>
</dbReference>
<dbReference type="GO" id="GO:0071039">
    <property type="term" value="P:nuclear polyadenylation-dependent CUT catabolic process"/>
    <property type="evidence" value="ECO:0007669"/>
    <property type="project" value="TreeGrafter"/>
</dbReference>
<dbReference type="GO" id="GO:0000467">
    <property type="term" value="P:exonucleolytic trimming to generate mature 3'-end of 5.8S rRNA from tricistronic rRNA transcript (SSU-rRNA, 5.8S rRNA, LSU-rRNA)"/>
    <property type="evidence" value="ECO:0007669"/>
    <property type="project" value="InterPro"/>
</dbReference>
<reference evidence="4" key="1">
    <citation type="submission" date="2016-06" db="UniProtKB">
        <authorList>
            <consortium name="WormBaseParasite"/>
        </authorList>
    </citation>
    <scope>IDENTIFICATION</scope>
</reference>
<dbReference type="EMBL" id="UYRT01078053">
    <property type="protein sequence ID" value="VDN17656.1"/>
    <property type="molecule type" value="Genomic_DNA"/>
</dbReference>
<evidence type="ECO:0000313" key="4">
    <source>
        <dbReference type="WBParaSite" id="GPUH_0001060501-mRNA-1"/>
    </source>
</evidence>
<keyword evidence="3" id="KW-1185">Reference proteome</keyword>
<dbReference type="PANTHER" id="PTHR12124:SF47">
    <property type="entry name" value="EXOSOME COMPONENT 10"/>
    <property type="match status" value="1"/>
</dbReference>
<proteinExistence type="predicted"/>